<dbReference type="SMART" id="SM00886">
    <property type="entry name" value="Dabb"/>
    <property type="match status" value="1"/>
</dbReference>
<sequence length="148" mass="16607">MQFKTKFGQTNKSSNIMNAKSKGYTLIVVLLCAFALTIYGAYSPARKAQKQQIVCVKFKKGVESAAVEQHMNGFASLKHEIPQIVGYTSGKTILPNQAVSEYDVVHYLTFQSEADIKTFENSAAYKQFVKENDVIWEKTLTVNADIRQ</sequence>
<feature type="domain" description="Stress-response A/B barrel" evidence="1">
    <location>
        <begin position="50"/>
        <end position="144"/>
    </location>
</feature>
<name>A0A286F5S3_9BACT</name>
<organism evidence="2 3">
    <name type="scientific">Spirosoma fluviale</name>
    <dbReference type="NCBI Taxonomy" id="1597977"/>
    <lineage>
        <taxon>Bacteria</taxon>
        <taxon>Pseudomonadati</taxon>
        <taxon>Bacteroidota</taxon>
        <taxon>Cytophagia</taxon>
        <taxon>Cytophagales</taxon>
        <taxon>Cytophagaceae</taxon>
        <taxon>Spirosoma</taxon>
    </lineage>
</organism>
<proteinExistence type="predicted"/>
<gene>
    <name evidence="2" type="ORF">SAMN06269250_0523</name>
</gene>
<dbReference type="SUPFAM" id="SSF54909">
    <property type="entry name" value="Dimeric alpha+beta barrel"/>
    <property type="match status" value="1"/>
</dbReference>
<keyword evidence="3" id="KW-1185">Reference proteome</keyword>
<dbReference type="AlphaFoldDB" id="A0A286F5S3"/>
<dbReference type="Proteomes" id="UP000219452">
    <property type="component" value="Unassembled WGS sequence"/>
</dbReference>
<dbReference type="EMBL" id="OCNH01000001">
    <property type="protein sequence ID" value="SOD78560.1"/>
    <property type="molecule type" value="Genomic_DNA"/>
</dbReference>
<dbReference type="PROSITE" id="PS51502">
    <property type="entry name" value="S_R_A_B_BARREL"/>
    <property type="match status" value="1"/>
</dbReference>
<evidence type="ECO:0000313" key="3">
    <source>
        <dbReference type="Proteomes" id="UP000219452"/>
    </source>
</evidence>
<dbReference type="Gene3D" id="3.30.70.100">
    <property type="match status" value="1"/>
</dbReference>
<dbReference type="Pfam" id="PF07876">
    <property type="entry name" value="Dabb"/>
    <property type="match status" value="1"/>
</dbReference>
<dbReference type="InterPro" id="IPR011008">
    <property type="entry name" value="Dimeric_a/b-barrel"/>
</dbReference>
<evidence type="ECO:0000259" key="1">
    <source>
        <dbReference type="PROSITE" id="PS51502"/>
    </source>
</evidence>
<accession>A0A286F5S3</accession>
<protein>
    <submittedName>
        <fullName evidence="2">Stress responsive A/B Barrel Domain</fullName>
    </submittedName>
</protein>
<evidence type="ECO:0000313" key="2">
    <source>
        <dbReference type="EMBL" id="SOD78560.1"/>
    </source>
</evidence>
<reference evidence="3" key="1">
    <citation type="submission" date="2017-09" db="EMBL/GenBank/DDBJ databases">
        <authorList>
            <person name="Varghese N."/>
            <person name="Submissions S."/>
        </authorList>
    </citation>
    <scope>NUCLEOTIDE SEQUENCE [LARGE SCALE GENOMIC DNA]</scope>
    <source>
        <strain evidence="3">DSM 29961</strain>
    </source>
</reference>
<dbReference type="InterPro" id="IPR013097">
    <property type="entry name" value="Dabb"/>
</dbReference>